<dbReference type="GO" id="GO:0003677">
    <property type="term" value="F:DNA binding"/>
    <property type="evidence" value="ECO:0007669"/>
    <property type="project" value="InterPro"/>
</dbReference>
<evidence type="ECO:0000256" key="10">
    <source>
        <dbReference type="ARBA" id="ARBA00068926"/>
    </source>
</evidence>
<dbReference type="EC" id="3.2.2.21" evidence="4"/>
<evidence type="ECO:0000256" key="3">
    <source>
        <dbReference type="ARBA" id="ARBA00009232"/>
    </source>
</evidence>
<dbReference type="InterPro" id="IPR036995">
    <property type="entry name" value="MPG_sf"/>
</dbReference>
<evidence type="ECO:0000256" key="12">
    <source>
        <dbReference type="ARBA" id="ARBA00078171"/>
    </source>
</evidence>
<feature type="region of interest" description="Disordered" evidence="14">
    <location>
        <begin position="1"/>
        <end position="122"/>
    </location>
</feature>
<gene>
    <name evidence="15" type="ORF">Pmani_010526</name>
</gene>
<dbReference type="NCBIfam" id="TIGR00567">
    <property type="entry name" value="3mg"/>
    <property type="match status" value="1"/>
</dbReference>
<dbReference type="EMBL" id="JAWZYT010000829">
    <property type="protein sequence ID" value="KAK4318468.1"/>
    <property type="molecule type" value="Genomic_DNA"/>
</dbReference>
<dbReference type="Pfam" id="PF02245">
    <property type="entry name" value="Pur_DNA_glyco"/>
    <property type="match status" value="1"/>
</dbReference>
<evidence type="ECO:0000313" key="16">
    <source>
        <dbReference type="Proteomes" id="UP001292094"/>
    </source>
</evidence>
<keyword evidence="7" id="KW-0234">DNA repair</keyword>
<comment type="similarity">
    <text evidence="3">Belongs to the DNA glycosylase MPG family.</text>
</comment>
<dbReference type="InterPro" id="IPR011034">
    <property type="entry name" value="Formyl_transferase-like_C_sf"/>
</dbReference>
<evidence type="ECO:0000313" key="15">
    <source>
        <dbReference type="EMBL" id="KAK4318468.1"/>
    </source>
</evidence>
<dbReference type="GO" id="GO:0006284">
    <property type="term" value="P:base-excision repair"/>
    <property type="evidence" value="ECO:0007669"/>
    <property type="project" value="InterPro"/>
</dbReference>
<feature type="compositionally biased region" description="Basic and acidic residues" evidence="14">
    <location>
        <begin position="75"/>
        <end position="88"/>
    </location>
</feature>
<evidence type="ECO:0000256" key="5">
    <source>
        <dbReference type="ARBA" id="ARBA00022763"/>
    </source>
</evidence>
<dbReference type="CDD" id="cd00540">
    <property type="entry name" value="AAG"/>
    <property type="match status" value="1"/>
</dbReference>
<dbReference type="FunFam" id="3.10.300.10:FF:000001">
    <property type="entry name" value="Putative 3-methyladenine DNA glycosylase"/>
    <property type="match status" value="1"/>
</dbReference>
<keyword evidence="6" id="KW-0378">Hydrolase</keyword>
<protein>
    <recommendedName>
        <fullName evidence="10">DNA-3-methyladenine glycosylase</fullName>
        <ecNumber evidence="4">3.2.2.21</ecNumber>
    </recommendedName>
    <alternativeName>
        <fullName evidence="11">3-alkyladenine DNA glycosylase</fullName>
    </alternativeName>
    <alternativeName>
        <fullName evidence="8">3-methyladenine DNA glycosidase</fullName>
    </alternativeName>
    <alternativeName>
        <fullName evidence="13">ADPG</fullName>
    </alternativeName>
    <alternativeName>
        <fullName evidence="12">N-methylpurine-DNA glycosylase</fullName>
    </alternativeName>
</protein>
<comment type="function">
    <text evidence="2">Hydrolysis of the deoxyribose N-glycosidic bond to excise 3-methyladenine, and 7-methylguanine from the damaged DNA polymer formed by alkylation lesions.</text>
</comment>
<dbReference type="InterPro" id="IPR003180">
    <property type="entry name" value="MPG"/>
</dbReference>
<proteinExistence type="inferred from homology"/>
<dbReference type="GO" id="GO:0003905">
    <property type="term" value="F:alkylbase DNA N-glycosylase activity"/>
    <property type="evidence" value="ECO:0007669"/>
    <property type="project" value="UniProtKB-EC"/>
</dbReference>
<evidence type="ECO:0000256" key="8">
    <source>
        <dbReference type="ARBA" id="ARBA00033426"/>
    </source>
</evidence>
<comment type="subunit">
    <text evidence="9">Binds MBD1. Binds SSBP1.</text>
</comment>
<dbReference type="Gene3D" id="3.10.300.10">
    <property type="entry name" value="Methylpurine-DNA glycosylase (MPG)"/>
    <property type="match status" value="1"/>
</dbReference>
<evidence type="ECO:0000256" key="11">
    <source>
        <dbReference type="ARBA" id="ARBA00076879"/>
    </source>
</evidence>
<dbReference type="HAMAP" id="MF_00527">
    <property type="entry name" value="3MGH"/>
    <property type="match status" value="1"/>
</dbReference>
<dbReference type="Proteomes" id="UP001292094">
    <property type="component" value="Unassembled WGS sequence"/>
</dbReference>
<evidence type="ECO:0000256" key="2">
    <source>
        <dbReference type="ARBA" id="ARBA00002421"/>
    </source>
</evidence>
<evidence type="ECO:0000256" key="1">
    <source>
        <dbReference type="ARBA" id="ARBA00000086"/>
    </source>
</evidence>
<feature type="compositionally biased region" description="Basic and acidic residues" evidence="14">
    <location>
        <begin position="50"/>
        <end position="66"/>
    </location>
</feature>
<sequence length="341" mass="37628">MLLSVSKSPRKDISTQPTEVMQSPYFCKQENSNDRNIYGDRNIGCNENTEQNRETGEREGERKMNESDSEGAGETVERSFDEMGERGTDQVSQGTSIGTTVLWSDDDGCGGDSSSGRARSSNLPLGTRLSEDFYGQDCITLAKALLGQIVVRVVDGVRISGRIVETESYLGVSDKASHSYNGKRTGRTGAMFMKAGTSYVYTIYGMYYCFNISSQEEGACVLLRALEPLEGLERMQVGRKQRRKDSTTPLKLHQLCNGPSKLCQALCLTKDANNAVDLTSCDNFWLESGPSVPTCSIVITKRVGIEGSGEESANKPLRFYEYDSKFVSVRDKVTEGRMRSN</sequence>
<dbReference type="PANTHER" id="PTHR10429:SF0">
    <property type="entry name" value="DNA-3-METHYLADENINE GLYCOSYLASE"/>
    <property type="match status" value="1"/>
</dbReference>
<evidence type="ECO:0000256" key="14">
    <source>
        <dbReference type="SAM" id="MobiDB-lite"/>
    </source>
</evidence>
<dbReference type="SUPFAM" id="SSF50486">
    <property type="entry name" value="FMT C-terminal domain-like"/>
    <property type="match status" value="1"/>
</dbReference>
<comment type="caution">
    <text evidence="15">The sequence shown here is derived from an EMBL/GenBank/DDBJ whole genome shotgun (WGS) entry which is preliminary data.</text>
</comment>
<name>A0AAE1UBW1_9EUCA</name>
<evidence type="ECO:0000256" key="13">
    <source>
        <dbReference type="ARBA" id="ARBA00082988"/>
    </source>
</evidence>
<comment type="catalytic activity">
    <reaction evidence="1">
        <text>Hydrolysis of alkylated DNA, releasing 3-methyladenine, 3-methylguanine, 7-methylguanine and 7-methyladenine.</text>
        <dbReference type="EC" id="3.2.2.21"/>
    </reaction>
</comment>
<feature type="compositionally biased region" description="Polar residues" evidence="14">
    <location>
        <begin position="89"/>
        <end position="102"/>
    </location>
</feature>
<dbReference type="PANTHER" id="PTHR10429">
    <property type="entry name" value="DNA-3-METHYLADENINE GLYCOSYLASE"/>
    <property type="match status" value="1"/>
</dbReference>
<keyword evidence="5" id="KW-0227">DNA damage</keyword>
<dbReference type="AlphaFoldDB" id="A0AAE1UBW1"/>
<evidence type="ECO:0000256" key="7">
    <source>
        <dbReference type="ARBA" id="ARBA00023204"/>
    </source>
</evidence>
<evidence type="ECO:0000256" key="9">
    <source>
        <dbReference type="ARBA" id="ARBA00066187"/>
    </source>
</evidence>
<evidence type="ECO:0000256" key="6">
    <source>
        <dbReference type="ARBA" id="ARBA00022801"/>
    </source>
</evidence>
<keyword evidence="16" id="KW-1185">Reference proteome</keyword>
<evidence type="ECO:0000256" key="4">
    <source>
        <dbReference type="ARBA" id="ARBA00012000"/>
    </source>
</evidence>
<organism evidence="15 16">
    <name type="scientific">Petrolisthes manimaculis</name>
    <dbReference type="NCBI Taxonomy" id="1843537"/>
    <lineage>
        <taxon>Eukaryota</taxon>
        <taxon>Metazoa</taxon>
        <taxon>Ecdysozoa</taxon>
        <taxon>Arthropoda</taxon>
        <taxon>Crustacea</taxon>
        <taxon>Multicrustacea</taxon>
        <taxon>Malacostraca</taxon>
        <taxon>Eumalacostraca</taxon>
        <taxon>Eucarida</taxon>
        <taxon>Decapoda</taxon>
        <taxon>Pleocyemata</taxon>
        <taxon>Anomura</taxon>
        <taxon>Galatheoidea</taxon>
        <taxon>Porcellanidae</taxon>
        <taxon>Petrolisthes</taxon>
    </lineage>
</organism>
<accession>A0AAE1UBW1</accession>
<reference evidence="15" key="1">
    <citation type="submission" date="2023-11" db="EMBL/GenBank/DDBJ databases">
        <title>Genome assemblies of two species of porcelain crab, Petrolisthes cinctipes and Petrolisthes manimaculis (Anomura: Porcellanidae).</title>
        <authorList>
            <person name="Angst P."/>
        </authorList>
    </citation>
    <scope>NUCLEOTIDE SEQUENCE</scope>
    <source>
        <strain evidence="15">PB745_02</strain>
        <tissue evidence="15">Gill</tissue>
    </source>
</reference>